<dbReference type="InterPro" id="IPR044837">
    <property type="entry name" value="REM16-like"/>
</dbReference>
<dbReference type="Proteomes" id="UP000515123">
    <property type="component" value="Linkage group 7"/>
</dbReference>
<feature type="compositionally biased region" description="Basic and acidic residues" evidence="6">
    <location>
        <begin position="223"/>
        <end position="235"/>
    </location>
</feature>
<dbReference type="AlphaFoldDB" id="A0A6P5F8X2"/>
<evidence type="ECO:0000313" key="9">
    <source>
        <dbReference type="RefSeq" id="XP_020092052.1"/>
    </source>
</evidence>
<dbReference type="GO" id="GO:0003677">
    <property type="term" value="F:DNA binding"/>
    <property type="evidence" value="ECO:0007669"/>
    <property type="project" value="UniProtKB-KW"/>
</dbReference>
<dbReference type="PANTHER" id="PTHR31391">
    <property type="entry name" value="B3 DOMAIN-CONTAINING PROTEIN OS11G0197600-RELATED"/>
    <property type="match status" value="1"/>
</dbReference>
<dbReference type="CDD" id="cd10017">
    <property type="entry name" value="B3_DNA"/>
    <property type="match status" value="4"/>
</dbReference>
<dbReference type="InterPro" id="IPR015300">
    <property type="entry name" value="DNA-bd_pseudobarrel_sf"/>
</dbReference>
<feature type="compositionally biased region" description="Basic residues" evidence="6">
    <location>
        <begin position="212"/>
        <end position="222"/>
    </location>
</feature>
<feature type="domain" description="TF-B3" evidence="7">
    <location>
        <begin position="285"/>
        <end position="382"/>
    </location>
</feature>
<keyword evidence="2" id="KW-0805">Transcription regulation</keyword>
<evidence type="ECO:0000256" key="2">
    <source>
        <dbReference type="ARBA" id="ARBA00023015"/>
    </source>
</evidence>
<dbReference type="GO" id="GO:0005634">
    <property type="term" value="C:nucleus"/>
    <property type="evidence" value="ECO:0007669"/>
    <property type="project" value="UniProtKB-SubCell"/>
</dbReference>
<dbReference type="Gene3D" id="2.40.330.10">
    <property type="entry name" value="DNA-binding pseudobarrel domain"/>
    <property type="match status" value="4"/>
</dbReference>
<feature type="domain" description="TF-B3" evidence="7">
    <location>
        <begin position="28"/>
        <end position="121"/>
    </location>
</feature>
<keyword evidence="5" id="KW-0539">Nucleus</keyword>
<name>A0A6P5F8X2_ANACO</name>
<evidence type="ECO:0000256" key="3">
    <source>
        <dbReference type="ARBA" id="ARBA00023125"/>
    </source>
</evidence>
<gene>
    <name evidence="9" type="primary">LOC109712720</name>
</gene>
<reference evidence="8" key="1">
    <citation type="journal article" date="2015" name="Nat. Genet.">
        <title>The pineapple genome and the evolution of CAM photosynthesis.</title>
        <authorList>
            <person name="Ming R."/>
            <person name="VanBuren R."/>
            <person name="Wai C.M."/>
            <person name="Tang H."/>
            <person name="Schatz M.C."/>
            <person name="Bowers J.E."/>
            <person name="Lyons E."/>
            <person name="Wang M.L."/>
            <person name="Chen J."/>
            <person name="Biggers E."/>
            <person name="Zhang J."/>
            <person name="Huang L."/>
            <person name="Zhang L."/>
            <person name="Miao W."/>
            <person name="Zhang J."/>
            <person name="Ye Z."/>
            <person name="Miao C."/>
            <person name="Lin Z."/>
            <person name="Wang H."/>
            <person name="Zhou H."/>
            <person name="Yim W.C."/>
            <person name="Priest H.D."/>
            <person name="Zheng C."/>
            <person name="Woodhouse M."/>
            <person name="Edger P.P."/>
            <person name="Guyot R."/>
            <person name="Guo H.B."/>
            <person name="Guo H."/>
            <person name="Zheng G."/>
            <person name="Singh R."/>
            <person name="Sharma A."/>
            <person name="Min X."/>
            <person name="Zheng Y."/>
            <person name="Lee H."/>
            <person name="Gurtowski J."/>
            <person name="Sedlazeck F.J."/>
            <person name="Harkess A."/>
            <person name="McKain M.R."/>
            <person name="Liao Z."/>
            <person name="Fang J."/>
            <person name="Liu J."/>
            <person name="Zhang X."/>
            <person name="Zhang Q."/>
            <person name="Hu W."/>
            <person name="Qin Y."/>
            <person name="Wang K."/>
            <person name="Chen L.Y."/>
            <person name="Shirley N."/>
            <person name="Lin Y.R."/>
            <person name="Liu L.Y."/>
            <person name="Hernandez A.G."/>
            <person name="Wright C.L."/>
            <person name="Bulone V."/>
            <person name="Tuskan G.A."/>
            <person name="Heath K."/>
            <person name="Zee F."/>
            <person name="Moore P.H."/>
            <person name="Sunkar R."/>
            <person name="Leebens-Mack J.H."/>
            <person name="Mockler T."/>
            <person name="Bennetzen J.L."/>
            <person name="Freeling M."/>
            <person name="Sankoff D."/>
            <person name="Paterson A.H."/>
            <person name="Zhu X."/>
            <person name="Yang X."/>
            <person name="Smith J.A."/>
            <person name="Cushman J.C."/>
            <person name="Paull R.E."/>
            <person name="Yu Q."/>
        </authorList>
    </citation>
    <scope>NUCLEOTIDE SEQUENCE [LARGE SCALE GENOMIC DNA]</scope>
    <source>
        <strain evidence="8">cv. F153</strain>
    </source>
</reference>
<evidence type="ECO:0000256" key="5">
    <source>
        <dbReference type="ARBA" id="ARBA00023242"/>
    </source>
</evidence>
<feature type="region of interest" description="Disordered" evidence="6">
    <location>
        <begin position="134"/>
        <end position="157"/>
    </location>
</feature>
<evidence type="ECO:0000259" key="7">
    <source>
        <dbReference type="PROSITE" id="PS50863"/>
    </source>
</evidence>
<evidence type="ECO:0000313" key="8">
    <source>
        <dbReference type="Proteomes" id="UP000515123"/>
    </source>
</evidence>
<keyword evidence="4" id="KW-0804">Transcription</keyword>
<evidence type="ECO:0000256" key="4">
    <source>
        <dbReference type="ARBA" id="ARBA00023163"/>
    </source>
</evidence>
<dbReference type="PANTHER" id="PTHR31391:SF70">
    <property type="entry name" value="B3 DOMAIN-CONTAINING PROTEIN OS03G0622200"/>
    <property type="match status" value="1"/>
</dbReference>
<feature type="region of interest" description="Disordered" evidence="6">
    <location>
        <begin position="195"/>
        <end position="235"/>
    </location>
</feature>
<comment type="subcellular location">
    <subcellularLocation>
        <location evidence="1">Nucleus</location>
    </subcellularLocation>
</comment>
<evidence type="ECO:0000256" key="1">
    <source>
        <dbReference type="ARBA" id="ARBA00004123"/>
    </source>
</evidence>
<reference evidence="9" key="2">
    <citation type="submission" date="2025-08" db="UniProtKB">
        <authorList>
            <consortium name="RefSeq"/>
        </authorList>
    </citation>
    <scope>IDENTIFICATION</scope>
    <source>
        <tissue evidence="9">Leaf</tissue>
    </source>
</reference>
<dbReference type="SMART" id="SM01019">
    <property type="entry name" value="B3"/>
    <property type="match status" value="4"/>
</dbReference>
<dbReference type="InterPro" id="IPR003340">
    <property type="entry name" value="B3_DNA-bd"/>
</dbReference>
<feature type="compositionally biased region" description="Basic and acidic residues" evidence="6">
    <location>
        <begin position="615"/>
        <end position="644"/>
    </location>
</feature>
<keyword evidence="8" id="KW-1185">Reference proteome</keyword>
<dbReference type="PROSITE" id="PS50863">
    <property type="entry name" value="B3"/>
    <property type="match status" value="4"/>
</dbReference>
<proteinExistence type="predicted"/>
<organism evidence="8 9">
    <name type="scientific">Ananas comosus</name>
    <name type="common">Pineapple</name>
    <name type="synonym">Ananas ananas</name>
    <dbReference type="NCBI Taxonomy" id="4615"/>
    <lineage>
        <taxon>Eukaryota</taxon>
        <taxon>Viridiplantae</taxon>
        <taxon>Streptophyta</taxon>
        <taxon>Embryophyta</taxon>
        <taxon>Tracheophyta</taxon>
        <taxon>Spermatophyta</taxon>
        <taxon>Magnoliopsida</taxon>
        <taxon>Liliopsida</taxon>
        <taxon>Poales</taxon>
        <taxon>Bromeliaceae</taxon>
        <taxon>Bromelioideae</taxon>
        <taxon>Ananas</taxon>
    </lineage>
</organism>
<feature type="region of interest" description="Disordered" evidence="6">
    <location>
        <begin position="242"/>
        <end position="261"/>
    </location>
</feature>
<sequence length="772" mass="87029">MKKISDKSCKECEKWEEHFYWNHLDEHKMHFFKVMVEDFTKCMSMPKKFVDNFNGQISNVVDLKTPSGDIWKIGVTKSQDNIILQSGWTEFIAAHRIEKNDLLFFTCNGNSSFEVAICDDSGCEKASPFFAKKDARKTGEGDGATPAQTRNEGNRRRKVIELCSSGSSSENDVAPKISRKTLCANSKTANRIDCDVSSHGGAISGTNEKHKVPSKRPRGRPRKYIESSKGVEHVVKSESQESCKCKEETPGSAPYYSSRSLQLTPSQDKKVSKLALALLPNPSFASVMYPSNAAIKNCFLNIPKCFAKAHLPRRSERIILKIPNKRETWTCSYIFATRLQGIYGGWSDFVHDNNLRKGDTCLFEQMKGMKTLTLTVHIIWKKEKLQSSLSLCDFLHNSSLSLSLSLSLIFYTTMAFNYKNTQRGTSMFQMFEGFESCRECREWKEHFYWNHLDKQRTRFYTRMVGDFTQRMTIPKNFANRFSEKISEVVDLKPPSGNIWQVGVTKSPDGIILVSGWKEFVEAHRVEESDLLLFKLIGTSSFEVVIFDASGHEKASSLFATKKDPQMGESNAVSVEIISVENIHEVIAISSSTNSSEVHAKPANCGVRRTGLDCGGRPRKDVGPSKGAEHDQKSEFSASDEREHELHLELPYRSPPLPDWQEKKLSALALAARPNPTFVAIMHWSNITAKSNFVNIPKKFADAHLQPRSHEIALKIPNGTNKWFVSYILGSDRRGICGGWKGFAADNNLRKGDICLFELMKNSGVPTMTVHII</sequence>
<dbReference type="GeneID" id="109712720"/>
<protein>
    <submittedName>
        <fullName evidence="9">B3 domain-containing protein Os03g0620400</fullName>
    </submittedName>
</protein>
<keyword evidence="3" id="KW-0238">DNA-binding</keyword>
<feature type="domain" description="TF-B3" evidence="7">
    <location>
        <begin position="678"/>
        <end position="772"/>
    </location>
</feature>
<dbReference type="SUPFAM" id="SSF101936">
    <property type="entry name" value="DNA-binding pseudobarrel domain"/>
    <property type="match status" value="4"/>
</dbReference>
<dbReference type="OrthoDB" id="590488at2759"/>
<dbReference type="RefSeq" id="XP_020092052.1">
    <property type="nucleotide sequence ID" value="XM_020236463.1"/>
</dbReference>
<feature type="region of interest" description="Disordered" evidence="6">
    <location>
        <begin position="606"/>
        <end position="644"/>
    </location>
</feature>
<evidence type="ECO:0000256" key="6">
    <source>
        <dbReference type="SAM" id="MobiDB-lite"/>
    </source>
</evidence>
<accession>A0A6P5F8X2</accession>
<feature type="domain" description="TF-B3" evidence="7">
    <location>
        <begin position="456"/>
        <end position="549"/>
    </location>
</feature>
<dbReference type="Pfam" id="PF02362">
    <property type="entry name" value="B3"/>
    <property type="match status" value="4"/>
</dbReference>